<organism evidence="2 3">
    <name type="scientific">Trichonephila inaurata madagascariensis</name>
    <dbReference type="NCBI Taxonomy" id="2747483"/>
    <lineage>
        <taxon>Eukaryota</taxon>
        <taxon>Metazoa</taxon>
        <taxon>Ecdysozoa</taxon>
        <taxon>Arthropoda</taxon>
        <taxon>Chelicerata</taxon>
        <taxon>Arachnida</taxon>
        <taxon>Araneae</taxon>
        <taxon>Araneomorphae</taxon>
        <taxon>Entelegynae</taxon>
        <taxon>Araneoidea</taxon>
        <taxon>Nephilidae</taxon>
        <taxon>Trichonephila</taxon>
        <taxon>Trichonephila inaurata</taxon>
    </lineage>
</organism>
<dbReference type="InterPro" id="IPR011992">
    <property type="entry name" value="EF-hand-dom_pair"/>
</dbReference>
<dbReference type="Proteomes" id="UP000886998">
    <property type="component" value="Unassembled WGS sequence"/>
</dbReference>
<sequence>MSDDEENPKNLKDTFKVICETNESEEEKLPWNIVQNWFTQAGIIAFPWGMTEREVKHVFNKFSEDEESVNFQQLQSMVAHIATDRNKDQKELEEQLTQTIPPTAAQVEECMRERDRMY</sequence>
<proteinExistence type="inferred from homology"/>
<dbReference type="GO" id="GO:0046785">
    <property type="term" value="P:microtubule polymerization"/>
    <property type="evidence" value="ECO:0007669"/>
    <property type="project" value="InterPro"/>
</dbReference>
<comment type="similarity">
    <text evidence="1">Belongs to the TPPP family.</text>
</comment>
<dbReference type="Pfam" id="PF05517">
    <property type="entry name" value="p25-alpha"/>
    <property type="match status" value="1"/>
</dbReference>
<keyword evidence="3" id="KW-1185">Reference proteome</keyword>
<reference evidence="2" key="1">
    <citation type="submission" date="2020-08" db="EMBL/GenBank/DDBJ databases">
        <title>Multicomponent nature underlies the extraordinary mechanical properties of spider dragline silk.</title>
        <authorList>
            <person name="Kono N."/>
            <person name="Nakamura H."/>
            <person name="Mori M."/>
            <person name="Yoshida Y."/>
            <person name="Ohtoshi R."/>
            <person name="Malay A.D."/>
            <person name="Moran D.A.P."/>
            <person name="Tomita M."/>
            <person name="Numata K."/>
            <person name="Arakawa K."/>
        </authorList>
    </citation>
    <scope>NUCLEOTIDE SEQUENCE</scope>
</reference>
<dbReference type="OrthoDB" id="10341102at2759"/>
<name>A0A8X7CL73_9ARAC</name>
<dbReference type="Gene3D" id="1.10.238.10">
    <property type="entry name" value="EF-hand"/>
    <property type="match status" value="1"/>
</dbReference>
<gene>
    <name evidence="2" type="ORF">TNIN_265921</name>
</gene>
<evidence type="ECO:0000256" key="1">
    <source>
        <dbReference type="ARBA" id="ARBA00010994"/>
    </source>
</evidence>
<evidence type="ECO:0000313" key="3">
    <source>
        <dbReference type="Proteomes" id="UP000886998"/>
    </source>
</evidence>
<dbReference type="GO" id="GO:0015631">
    <property type="term" value="F:tubulin binding"/>
    <property type="evidence" value="ECO:0007669"/>
    <property type="project" value="InterPro"/>
</dbReference>
<evidence type="ECO:0000313" key="2">
    <source>
        <dbReference type="EMBL" id="GFY71751.1"/>
    </source>
</evidence>
<dbReference type="AlphaFoldDB" id="A0A8X7CL73"/>
<dbReference type="SUPFAM" id="SSF47473">
    <property type="entry name" value="EF-hand"/>
    <property type="match status" value="1"/>
</dbReference>
<protein>
    <submittedName>
        <fullName evidence="2">Uncharacterized protein</fullName>
    </submittedName>
</protein>
<accession>A0A8X7CL73</accession>
<dbReference type="EMBL" id="BMAV01019062">
    <property type="protein sequence ID" value="GFY71751.1"/>
    <property type="molecule type" value="Genomic_DNA"/>
</dbReference>
<comment type="caution">
    <text evidence="2">The sequence shown here is derived from an EMBL/GenBank/DDBJ whole genome shotgun (WGS) entry which is preliminary data.</text>
</comment>
<dbReference type="InterPro" id="IPR008907">
    <property type="entry name" value="TPP/p25"/>
</dbReference>